<dbReference type="EMBL" id="BTSX01000002">
    <property type="protein sequence ID" value="GMS85603.1"/>
    <property type="molecule type" value="Genomic_DNA"/>
</dbReference>
<dbReference type="Pfam" id="PF00635">
    <property type="entry name" value="Motile_Sperm"/>
    <property type="match status" value="1"/>
</dbReference>
<dbReference type="InterPro" id="IPR000535">
    <property type="entry name" value="MSP_dom"/>
</dbReference>
<dbReference type="PANTHER" id="PTHR21513">
    <property type="entry name" value="MAJOR SPERM PROTEIN"/>
    <property type="match status" value="1"/>
</dbReference>
<reference evidence="4" key="1">
    <citation type="submission" date="2023-10" db="EMBL/GenBank/DDBJ databases">
        <title>Genome assembly of Pristionchus species.</title>
        <authorList>
            <person name="Yoshida K."/>
            <person name="Sommer R.J."/>
        </authorList>
    </citation>
    <scope>NUCLEOTIDE SEQUENCE</scope>
    <source>
        <strain evidence="4">RS0144</strain>
    </source>
</reference>
<comment type="function">
    <text evidence="1">Central component in molecular interactions underlying sperm crawling. Forms an extensive filament system that extends from sperm villipoda, along the leading edge of the pseudopod.</text>
</comment>
<sequence length="229" mass="27913">MPEFLLQLDTEKVEFASEKLGEEQCTSIVKIKNTQKEKYLYKIKCTSNELFRIRPPLGYIKPGEAEAVKLIFNSDKPVPESGKHYFVVYYRKADGDKAPRSAWSGKEPEAMKRLYINFSKKNEQEEKKEEEKKEEKKEEEKKEEKKEEEQKEEKKEEEKKEEKKEEEKKEEKKEEEKKEEEKKEEKKEEEKKEEKKEEEMKEEKKEKEKKEEKKEEEKKEEKKEEEKKE</sequence>
<keyword evidence="1" id="KW-0206">Cytoskeleton</keyword>
<dbReference type="InterPro" id="IPR013783">
    <property type="entry name" value="Ig-like_fold"/>
</dbReference>
<accession>A0AAV5SYA5</accession>
<dbReference type="AlphaFoldDB" id="A0AAV5SYA5"/>
<keyword evidence="5" id="KW-1185">Reference proteome</keyword>
<organism evidence="4 5">
    <name type="scientific">Pristionchus entomophagus</name>
    <dbReference type="NCBI Taxonomy" id="358040"/>
    <lineage>
        <taxon>Eukaryota</taxon>
        <taxon>Metazoa</taxon>
        <taxon>Ecdysozoa</taxon>
        <taxon>Nematoda</taxon>
        <taxon>Chromadorea</taxon>
        <taxon>Rhabditida</taxon>
        <taxon>Rhabditina</taxon>
        <taxon>Diplogasteromorpha</taxon>
        <taxon>Diplogasteroidea</taxon>
        <taxon>Neodiplogasteridae</taxon>
        <taxon>Pristionchus</taxon>
    </lineage>
</organism>
<protein>
    <recommendedName>
        <fullName evidence="1">Major sperm protein</fullName>
    </recommendedName>
</protein>
<dbReference type="Gene3D" id="2.60.40.10">
    <property type="entry name" value="Immunoglobulins"/>
    <property type="match status" value="1"/>
</dbReference>
<feature type="compositionally biased region" description="Basic and acidic residues" evidence="2">
    <location>
        <begin position="120"/>
        <end position="229"/>
    </location>
</feature>
<evidence type="ECO:0000259" key="3">
    <source>
        <dbReference type="PROSITE" id="PS50202"/>
    </source>
</evidence>
<feature type="region of interest" description="Disordered" evidence="2">
    <location>
        <begin position="117"/>
        <end position="229"/>
    </location>
</feature>
<dbReference type="PROSITE" id="PS50202">
    <property type="entry name" value="MSP"/>
    <property type="match status" value="1"/>
</dbReference>
<evidence type="ECO:0000256" key="1">
    <source>
        <dbReference type="RuleBase" id="RU003425"/>
    </source>
</evidence>
<evidence type="ECO:0000313" key="5">
    <source>
        <dbReference type="Proteomes" id="UP001432027"/>
    </source>
</evidence>
<proteinExistence type="predicted"/>
<feature type="domain" description="MSP" evidence="3">
    <location>
        <begin position="1"/>
        <end position="121"/>
    </location>
</feature>
<evidence type="ECO:0000256" key="2">
    <source>
        <dbReference type="SAM" id="MobiDB-lite"/>
    </source>
</evidence>
<gene>
    <name evidence="4" type="ORF">PENTCL1PPCAC_7778</name>
</gene>
<dbReference type="SUPFAM" id="SSF49354">
    <property type="entry name" value="PapD-like"/>
    <property type="match status" value="1"/>
</dbReference>
<dbReference type="PANTHER" id="PTHR21513:SF19">
    <property type="entry name" value="MAJOR SPERM PROTEIN"/>
    <property type="match status" value="1"/>
</dbReference>
<dbReference type="InterPro" id="IPR008962">
    <property type="entry name" value="PapD-like_sf"/>
</dbReference>
<dbReference type="Proteomes" id="UP001432027">
    <property type="component" value="Unassembled WGS sequence"/>
</dbReference>
<keyword evidence="1" id="KW-0963">Cytoplasm</keyword>
<comment type="caution">
    <text evidence="4">The sequence shown here is derived from an EMBL/GenBank/DDBJ whole genome shotgun (WGS) entry which is preliminary data.</text>
</comment>
<name>A0AAV5SYA5_9BILA</name>
<evidence type="ECO:0000313" key="4">
    <source>
        <dbReference type="EMBL" id="GMS85603.1"/>
    </source>
</evidence>